<reference evidence="3 4" key="2">
    <citation type="journal article" date="2011" name="J. Bacteriol.">
        <title>Complete genome sequences for the anaerobic, extremely thermophilic plant biomass-degrading bacteria Caldicellulosiruptor hydrothermalis, Caldicellulosiruptor kristjanssonii, Caldicellulosiruptor kronotskyensis, Caldicellulosiruptor owensenis, and Caldicellulosiruptor lactoaceticus.</title>
        <authorList>
            <person name="Blumer-Schuette S.E."/>
            <person name="Ozdemir I."/>
            <person name="Mistry D."/>
            <person name="Lucas S."/>
            <person name="Lapidus A."/>
            <person name="Cheng J.F."/>
            <person name="Goodwin L.A."/>
            <person name="Pitluck S."/>
            <person name="Land M.L."/>
            <person name="Hauser L.J."/>
            <person name="Woyke T."/>
            <person name="Mikhailova N."/>
            <person name="Pati A."/>
            <person name="Kyrpides N.C."/>
            <person name="Ivanova N."/>
            <person name="Detter J.C."/>
            <person name="Walston-Davenport K."/>
            <person name="Han S."/>
            <person name="Adams M.W."/>
            <person name="Kelly R.M."/>
        </authorList>
    </citation>
    <scope>NUCLEOTIDE SEQUENCE [LARGE SCALE GENOMIC DNA]</scope>
    <source>
        <strain evidence="4">ATCC 700167 / DSM 13100 / OL</strain>
    </source>
</reference>
<dbReference type="SUPFAM" id="SSF49785">
    <property type="entry name" value="Galactose-binding domain-like"/>
    <property type="match status" value="1"/>
</dbReference>
<dbReference type="OrthoDB" id="9795554at2"/>
<keyword evidence="4" id="KW-1185">Reference proteome</keyword>
<organism evidence="3 4">
    <name type="scientific">Caldicellulosiruptor owensensis (strain ATCC 700167 / DSM 13100 / OL)</name>
    <dbReference type="NCBI Taxonomy" id="632518"/>
    <lineage>
        <taxon>Bacteria</taxon>
        <taxon>Bacillati</taxon>
        <taxon>Bacillota</taxon>
        <taxon>Bacillota incertae sedis</taxon>
        <taxon>Caldicellulosiruptorales</taxon>
        <taxon>Caldicellulosiruptoraceae</taxon>
        <taxon>Caldicellulosiruptor</taxon>
    </lineage>
</organism>
<evidence type="ECO:0000259" key="2">
    <source>
        <dbReference type="Pfam" id="PF03629"/>
    </source>
</evidence>
<dbReference type="RefSeq" id="WP_013411609.1">
    <property type="nucleotide sequence ID" value="NC_014657.1"/>
</dbReference>
<reference key="1">
    <citation type="submission" date="2010-09" db="EMBL/GenBank/DDBJ databases">
        <title>Complete sequence of Caldicellulosiruptor owensensis OL.</title>
        <authorList>
            <consortium name="US DOE Joint Genome Institute"/>
            <person name="Lucas S."/>
            <person name="Copeland A."/>
            <person name="Lapidus A."/>
            <person name="Cheng J.-F."/>
            <person name="Bruce D."/>
            <person name="Goodwin L."/>
            <person name="Pitluck S."/>
            <person name="Davenport K."/>
            <person name="Detter J.C."/>
            <person name="Han C."/>
            <person name="Tapia R."/>
            <person name="Land M."/>
            <person name="Hauser L."/>
            <person name="Chang Y.-J."/>
            <person name="Jeffries C."/>
            <person name="Kyrpides N."/>
            <person name="Ivanova N."/>
            <person name="Mikhailova N."/>
            <person name="Blumer-Schuette S.E."/>
            <person name="Kelly R.M."/>
            <person name="Woyke T."/>
        </authorList>
    </citation>
    <scope>NUCLEOTIDE SEQUENCE</scope>
    <source>
        <strain>OL</strain>
    </source>
</reference>
<dbReference type="InterPro" id="IPR008979">
    <property type="entry name" value="Galactose-bd-like_sf"/>
</dbReference>
<dbReference type="GO" id="GO:0005975">
    <property type="term" value="P:carbohydrate metabolic process"/>
    <property type="evidence" value="ECO:0007669"/>
    <property type="project" value="InterPro"/>
</dbReference>
<dbReference type="PANTHER" id="PTHR22901:SF0">
    <property type="entry name" value="SIALATE O-ACETYLESTERASE"/>
    <property type="match status" value="1"/>
</dbReference>
<dbReference type="PANTHER" id="PTHR22901">
    <property type="entry name" value="SIALATE O-ACETYLESTERASE"/>
    <property type="match status" value="1"/>
</dbReference>
<evidence type="ECO:0000256" key="1">
    <source>
        <dbReference type="ARBA" id="ARBA00022801"/>
    </source>
</evidence>
<dbReference type="Proteomes" id="UP000006889">
    <property type="component" value="Chromosome"/>
</dbReference>
<name>E4Q540_CALOW</name>
<dbReference type="KEGG" id="cow:Calow_0631"/>
<dbReference type="Pfam" id="PF03629">
    <property type="entry name" value="SASA"/>
    <property type="match status" value="2"/>
</dbReference>
<dbReference type="AlphaFoldDB" id="E4Q540"/>
<protein>
    <recommendedName>
        <fullName evidence="2">Sialate O-acetylesterase domain-containing protein</fullName>
    </recommendedName>
</protein>
<dbReference type="eggNOG" id="COG3250">
    <property type="taxonomic scope" value="Bacteria"/>
</dbReference>
<dbReference type="HOGENOM" id="CLU_015150_2_0_9"/>
<keyword evidence="1" id="KW-0378">Hydrolase</keyword>
<dbReference type="InterPro" id="IPR005181">
    <property type="entry name" value="SASA"/>
</dbReference>
<dbReference type="SUPFAM" id="SSF52266">
    <property type="entry name" value="SGNH hydrolase"/>
    <property type="match status" value="1"/>
</dbReference>
<dbReference type="STRING" id="632518.Calow_0631"/>
<feature type="domain" description="Sialate O-acetylesterase" evidence="2">
    <location>
        <begin position="408"/>
        <end position="512"/>
    </location>
</feature>
<accession>E4Q540</accession>
<dbReference type="GO" id="GO:0001681">
    <property type="term" value="F:sialate O-acetylesterase activity"/>
    <property type="evidence" value="ECO:0007669"/>
    <property type="project" value="InterPro"/>
</dbReference>
<evidence type="ECO:0000313" key="4">
    <source>
        <dbReference type="Proteomes" id="UP000006889"/>
    </source>
</evidence>
<sequence length="626" mass="70819">MALRLARLISDGMVLQRDQKIKIWGWALPEEKVTVHFLDKSYSTVANTDGKWEVTLPELQAGGPYFMVIETFQKSITINNILIGDVWVCSGQSNMVLPMERVKDIYEEEIANCDNPFIRQFTVPDRYDFKGPQEDLEEGSWEPVTKDTILRFSAVGYFFAKALFEKYHVPIGLIKACVGGTPIEAWLSEDALQQFPENLKILEQLKIDGYIESIKKKEEAEINAWYEKLNKEDKGMKKGEPAWFDPNYDDSDWQTVKLPASWKEMGLDSLKGVVWFRKKVTVPASVVGKPAKLYMGTIVDSDHTYINGTLVGSTSYRYPPRKYEVPAHLLKPGENVIAIRVVSNDGNGEFVKGKPYKLFTEDYQIILEGEWKYRVGAVAEKPLPSMTFFEYKPAGLFNGMIAPLLKFSIKGVIWYQGESNTDNPKEYHKKFCALIADWRQKWGQGNFPFLYVQLANFMEAKSQPSESKWAELREQQRKTLVVPNTGMAVTIDLGEWNDLHPSNKKDVGERLALLARKIAYGEENLVASGPLYKSAKIEGNKVIIEFSEVGSGLVAKGGGELKHFAIAGSDKKFTWAKAVIEDNKVIVWNESISNPAYVRYAWADNPEGANLYNKEGLPASPFTTED</sequence>
<gene>
    <name evidence="3" type="ordered locus">Calow_0631</name>
</gene>
<dbReference type="GO" id="GO:0004553">
    <property type="term" value="F:hydrolase activity, hydrolyzing O-glycosyl compounds"/>
    <property type="evidence" value="ECO:0007669"/>
    <property type="project" value="InterPro"/>
</dbReference>
<evidence type="ECO:0000313" key="3">
    <source>
        <dbReference type="EMBL" id="ADQ04207.1"/>
    </source>
</evidence>
<proteinExistence type="predicted"/>
<dbReference type="InterPro" id="IPR039329">
    <property type="entry name" value="SIAE"/>
</dbReference>
<feature type="domain" description="Sialate O-acetylesterase" evidence="2">
    <location>
        <begin position="85"/>
        <end position="190"/>
    </location>
</feature>
<dbReference type="Gene3D" id="3.40.50.1110">
    <property type="entry name" value="SGNH hydrolase"/>
    <property type="match status" value="1"/>
</dbReference>
<dbReference type="EMBL" id="CP002216">
    <property type="protein sequence ID" value="ADQ04207.1"/>
    <property type="molecule type" value="Genomic_DNA"/>
</dbReference>
<dbReference type="Gene3D" id="2.60.120.260">
    <property type="entry name" value="Galactose-binding domain-like"/>
    <property type="match status" value="1"/>
</dbReference>
<dbReference type="InterPro" id="IPR036514">
    <property type="entry name" value="SGNH_hydro_sf"/>
</dbReference>